<keyword evidence="3" id="KW-1185">Reference proteome</keyword>
<protein>
    <submittedName>
        <fullName evidence="2">Tetratricopeptide (TPR) repeat protein</fullName>
    </submittedName>
</protein>
<reference evidence="2 3" key="1">
    <citation type="submission" date="2021-03" db="EMBL/GenBank/DDBJ databases">
        <title>Sequencing the genomes of 1000 actinobacteria strains.</title>
        <authorList>
            <person name="Klenk H.-P."/>
        </authorList>
    </citation>
    <scope>NUCLEOTIDE SEQUENCE [LARGE SCALE GENOMIC DNA]</scope>
    <source>
        <strain evidence="2 3">DSM 45510</strain>
    </source>
</reference>
<accession>A0ABS4PXG1</accession>
<dbReference type="InterPro" id="IPR019734">
    <property type="entry name" value="TPR_rpt"/>
</dbReference>
<dbReference type="Proteomes" id="UP000741013">
    <property type="component" value="Unassembled WGS sequence"/>
</dbReference>
<dbReference type="EMBL" id="JAGGMS010000001">
    <property type="protein sequence ID" value="MBP2184003.1"/>
    <property type="molecule type" value="Genomic_DNA"/>
</dbReference>
<evidence type="ECO:0000313" key="2">
    <source>
        <dbReference type="EMBL" id="MBP2184003.1"/>
    </source>
</evidence>
<evidence type="ECO:0000256" key="1">
    <source>
        <dbReference type="SAM" id="MobiDB-lite"/>
    </source>
</evidence>
<evidence type="ECO:0000313" key="3">
    <source>
        <dbReference type="Proteomes" id="UP000741013"/>
    </source>
</evidence>
<organism evidence="2 3">
    <name type="scientific">Amycolatopsis magusensis</name>
    <dbReference type="NCBI Taxonomy" id="882444"/>
    <lineage>
        <taxon>Bacteria</taxon>
        <taxon>Bacillati</taxon>
        <taxon>Actinomycetota</taxon>
        <taxon>Actinomycetes</taxon>
        <taxon>Pseudonocardiales</taxon>
        <taxon>Pseudonocardiaceae</taxon>
        <taxon>Amycolatopsis</taxon>
    </lineage>
</organism>
<dbReference type="InterPro" id="IPR011990">
    <property type="entry name" value="TPR-like_helical_dom_sf"/>
</dbReference>
<feature type="region of interest" description="Disordered" evidence="1">
    <location>
        <begin position="178"/>
        <end position="202"/>
    </location>
</feature>
<dbReference type="Pfam" id="PF13424">
    <property type="entry name" value="TPR_12"/>
    <property type="match status" value="1"/>
</dbReference>
<dbReference type="SMART" id="SM00028">
    <property type="entry name" value="TPR"/>
    <property type="match status" value="2"/>
</dbReference>
<comment type="caution">
    <text evidence="2">The sequence shown here is derived from an EMBL/GenBank/DDBJ whole genome shotgun (WGS) entry which is preliminary data.</text>
</comment>
<dbReference type="Gene3D" id="1.25.40.10">
    <property type="entry name" value="Tetratricopeptide repeat domain"/>
    <property type="match status" value="1"/>
</dbReference>
<dbReference type="PANTHER" id="PTHR10098">
    <property type="entry name" value="RAPSYN-RELATED"/>
    <property type="match status" value="1"/>
</dbReference>
<dbReference type="SUPFAM" id="SSF48452">
    <property type="entry name" value="TPR-like"/>
    <property type="match status" value="1"/>
</dbReference>
<sequence length="202" mass="21913">MATVATVATACAVGAAVEAAALEEDTHPRIRVETHTNLATGLSVSGRPEEAIRHYRQATSLWRQAGDRRGEAATIGIINKRLGRSADAEGQAREALELHEHLQDEYGAANSLGTLALACRRRRRYPEAIGHCREVLRLCRKLGLRSLEADTLGELAVTFAENGEPQAARTAIAQALPGRRVGQSRLDRRTAQRPGHRTAATR</sequence>
<gene>
    <name evidence="2" type="ORF">JOM49_005529</name>
</gene>
<proteinExistence type="predicted"/>
<name>A0ABS4PXG1_9PSEU</name>
<dbReference type="RefSeq" id="WP_209667077.1">
    <property type="nucleotide sequence ID" value="NZ_JAGGMS010000001.1"/>
</dbReference>